<dbReference type="Gene3D" id="3.60.15.10">
    <property type="entry name" value="Ribonuclease Z/Hydroxyacylglutathione hydrolase-like"/>
    <property type="match status" value="1"/>
</dbReference>
<dbReference type="Pfam" id="PF00753">
    <property type="entry name" value="Lactamase_B"/>
    <property type="match status" value="1"/>
</dbReference>
<dbReference type="GO" id="GO:0016787">
    <property type="term" value="F:hydrolase activity"/>
    <property type="evidence" value="ECO:0007669"/>
    <property type="project" value="UniProtKB-KW"/>
</dbReference>
<dbReference type="SMART" id="SM00849">
    <property type="entry name" value="Lactamase_B"/>
    <property type="match status" value="1"/>
</dbReference>
<dbReference type="EMBL" id="JACDQQ010001419">
    <property type="protein sequence ID" value="MBA0086255.1"/>
    <property type="molecule type" value="Genomic_DNA"/>
</dbReference>
<sequence>MGDGVWQVYAIRYAHHHRSASENFIGGDPHDCPMPLDYFVWAVIADGRAIVVDTGFDRSTGTRRGREFLRSPGEGLTSIGIDPAKVEDVLITHMHYDHSGNHDLFPAARYHIQDREMAFCTGRLMDHTVMRQPFDEEDVVAMVRKLFRGRLVFHDGDDEIAPGLSVHRVGGHSMGLQMVRVRTRRGFVVLASDASHFYANMEQGRPFPIVYSVAETLEGYRRAYRLASSRDHVIPGHDPLVLERYPAPVAPLKGWVARLD</sequence>
<dbReference type="PANTHER" id="PTHR42978">
    <property type="entry name" value="QUORUM-QUENCHING LACTONASE YTNP-RELATED-RELATED"/>
    <property type="match status" value="1"/>
</dbReference>
<evidence type="ECO:0000259" key="6">
    <source>
        <dbReference type="SMART" id="SM00849"/>
    </source>
</evidence>
<feature type="domain" description="Metallo-beta-lactamase" evidence="6">
    <location>
        <begin position="37"/>
        <end position="237"/>
    </location>
</feature>
<dbReference type="PANTHER" id="PTHR42978:SF7">
    <property type="entry name" value="METALLO-HYDROLASE RV2300C-RELATED"/>
    <property type="match status" value="1"/>
</dbReference>
<accession>A0A7V8NRQ9</accession>
<keyword evidence="4" id="KW-0378">Hydrolase</keyword>
<dbReference type="AlphaFoldDB" id="A0A7V8NRQ9"/>
<keyword evidence="8" id="KW-1185">Reference proteome</keyword>
<dbReference type="SUPFAM" id="SSF56281">
    <property type="entry name" value="Metallo-hydrolase/oxidoreductase"/>
    <property type="match status" value="1"/>
</dbReference>
<evidence type="ECO:0000256" key="4">
    <source>
        <dbReference type="ARBA" id="ARBA00022801"/>
    </source>
</evidence>
<evidence type="ECO:0000256" key="5">
    <source>
        <dbReference type="ARBA" id="ARBA00022833"/>
    </source>
</evidence>
<evidence type="ECO:0000313" key="8">
    <source>
        <dbReference type="Proteomes" id="UP000567293"/>
    </source>
</evidence>
<evidence type="ECO:0000256" key="1">
    <source>
        <dbReference type="ARBA" id="ARBA00001947"/>
    </source>
</evidence>
<evidence type="ECO:0000313" key="7">
    <source>
        <dbReference type="EMBL" id="MBA0086255.1"/>
    </source>
</evidence>
<comment type="caution">
    <text evidence="7">The sequence shown here is derived from an EMBL/GenBank/DDBJ whole genome shotgun (WGS) entry which is preliminary data.</text>
</comment>
<dbReference type="InterPro" id="IPR001279">
    <property type="entry name" value="Metallo-B-lactamas"/>
</dbReference>
<comment type="cofactor">
    <cofactor evidence="1">
        <name>Zn(2+)</name>
        <dbReference type="ChEBI" id="CHEBI:29105"/>
    </cofactor>
</comment>
<dbReference type="InterPro" id="IPR036866">
    <property type="entry name" value="RibonucZ/Hydroxyglut_hydro"/>
</dbReference>
<organism evidence="7 8">
    <name type="scientific">Candidatus Acidiferrum panamense</name>
    <dbReference type="NCBI Taxonomy" id="2741543"/>
    <lineage>
        <taxon>Bacteria</taxon>
        <taxon>Pseudomonadati</taxon>
        <taxon>Acidobacteriota</taxon>
        <taxon>Terriglobia</taxon>
        <taxon>Candidatus Acidiferrales</taxon>
        <taxon>Candidatus Acidiferrum</taxon>
    </lineage>
</organism>
<keyword evidence="3" id="KW-0479">Metal-binding</keyword>
<keyword evidence="5" id="KW-0862">Zinc</keyword>
<proteinExistence type="inferred from homology"/>
<evidence type="ECO:0000256" key="2">
    <source>
        <dbReference type="ARBA" id="ARBA00007749"/>
    </source>
</evidence>
<gene>
    <name evidence="7" type="ORF">HRJ53_14815</name>
</gene>
<reference evidence="7" key="1">
    <citation type="submission" date="2020-06" db="EMBL/GenBank/DDBJ databases">
        <title>Legume-microbial interactions unlock mineral nutrients during tropical forest succession.</title>
        <authorList>
            <person name="Epihov D.Z."/>
        </authorList>
    </citation>
    <scope>NUCLEOTIDE SEQUENCE [LARGE SCALE GENOMIC DNA]</scope>
    <source>
        <strain evidence="7">Pan2503</strain>
    </source>
</reference>
<dbReference type="CDD" id="cd07729">
    <property type="entry name" value="AHL_lactonase_MBL-fold"/>
    <property type="match status" value="1"/>
</dbReference>
<dbReference type="InterPro" id="IPR051013">
    <property type="entry name" value="MBL_superfamily_lactonases"/>
</dbReference>
<evidence type="ECO:0000256" key="3">
    <source>
        <dbReference type="ARBA" id="ARBA00022723"/>
    </source>
</evidence>
<dbReference type="GO" id="GO:0046872">
    <property type="term" value="F:metal ion binding"/>
    <property type="evidence" value="ECO:0007669"/>
    <property type="project" value="UniProtKB-KW"/>
</dbReference>
<comment type="similarity">
    <text evidence="2">Belongs to the metallo-beta-lactamase superfamily.</text>
</comment>
<name>A0A7V8NRQ9_9BACT</name>
<protein>
    <submittedName>
        <fullName evidence="7">N-acyl homoserine lactonase family protein</fullName>
    </submittedName>
</protein>
<dbReference type="Proteomes" id="UP000567293">
    <property type="component" value="Unassembled WGS sequence"/>
</dbReference>